<reference evidence="2" key="1">
    <citation type="journal article" date="2022" name="bioRxiv">
        <title>Sequencing and chromosome-scale assembly of the giantPleurodeles waltlgenome.</title>
        <authorList>
            <person name="Brown T."/>
            <person name="Elewa A."/>
            <person name="Iarovenko S."/>
            <person name="Subramanian E."/>
            <person name="Araus A.J."/>
            <person name="Petzold A."/>
            <person name="Susuki M."/>
            <person name="Suzuki K.-i.T."/>
            <person name="Hayashi T."/>
            <person name="Toyoda A."/>
            <person name="Oliveira C."/>
            <person name="Osipova E."/>
            <person name="Leigh N.D."/>
            <person name="Simon A."/>
            <person name="Yun M.H."/>
        </authorList>
    </citation>
    <scope>NUCLEOTIDE SEQUENCE</scope>
    <source>
        <strain evidence="2">20211129_DDA</strain>
        <tissue evidence="2">Liver</tissue>
    </source>
</reference>
<sequence length="201" mass="22052">MSGAAPAQRPDRAREETAPWPGSSRDQTTGRSRLAGSVQDHWDRTRRCRALCCGRKGAWRAAARRQWGRRCMAPGPKSPGIDWGPCSAGLDTWSPKTYSPVRGGVAPERRRRRGLRAGKLCHPKPRTAALRAAARGWLNLGSRPRSPAGPWPPSEDHPPTAPPGWGAPKPHRFRRVEREQRSGAGVTRRSDEGPGLGEPPY</sequence>
<dbReference type="EMBL" id="JANPWB010000011">
    <property type="protein sequence ID" value="KAJ1124081.1"/>
    <property type="molecule type" value="Genomic_DNA"/>
</dbReference>
<dbReference type="Proteomes" id="UP001066276">
    <property type="component" value="Chromosome 7"/>
</dbReference>
<evidence type="ECO:0000313" key="2">
    <source>
        <dbReference type="EMBL" id="KAJ1124081.1"/>
    </source>
</evidence>
<proteinExistence type="predicted"/>
<feature type="region of interest" description="Disordered" evidence="1">
    <location>
        <begin position="139"/>
        <end position="201"/>
    </location>
</feature>
<keyword evidence="3" id="KW-1185">Reference proteome</keyword>
<feature type="region of interest" description="Disordered" evidence="1">
    <location>
        <begin position="1"/>
        <end position="40"/>
    </location>
</feature>
<organism evidence="2 3">
    <name type="scientific">Pleurodeles waltl</name>
    <name type="common">Iberian ribbed newt</name>
    <dbReference type="NCBI Taxonomy" id="8319"/>
    <lineage>
        <taxon>Eukaryota</taxon>
        <taxon>Metazoa</taxon>
        <taxon>Chordata</taxon>
        <taxon>Craniata</taxon>
        <taxon>Vertebrata</taxon>
        <taxon>Euteleostomi</taxon>
        <taxon>Amphibia</taxon>
        <taxon>Batrachia</taxon>
        <taxon>Caudata</taxon>
        <taxon>Salamandroidea</taxon>
        <taxon>Salamandridae</taxon>
        <taxon>Pleurodelinae</taxon>
        <taxon>Pleurodeles</taxon>
    </lineage>
</organism>
<gene>
    <name evidence="2" type="ORF">NDU88_002543</name>
</gene>
<evidence type="ECO:0000313" key="3">
    <source>
        <dbReference type="Proteomes" id="UP001066276"/>
    </source>
</evidence>
<evidence type="ECO:0000256" key="1">
    <source>
        <dbReference type="SAM" id="MobiDB-lite"/>
    </source>
</evidence>
<accession>A0AAV7P788</accession>
<name>A0AAV7P788_PLEWA</name>
<comment type="caution">
    <text evidence="2">The sequence shown here is derived from an EMBL/GenBank/DDBJ whole genome shotgun (WGS) entry which is preliminary data.</text>
</comment>
<dbReference type="AlphaFoldDB" id="A0AAV7P788"/>
<protein>
    <submittedName>
        <fullName evidence="2">Uncharacterized protein</fullName>
    </submittedName>
</protein>